<proteinExistence type="predicted"/>
<protein>
    <recommendedName>
        <fullName evidence="3">Translocon-associated protein subunit beta</fullName>
    </recommendedName>
</protein>
<sequence>MFSRSAVRATTLALFVAAALFQGVVADNAPSSAHLIVHKSVAESQLIIGRNMTIEITLYNAGETTATDVEIDDPGWDTSSFAMLGPSTFAKFASIPPLTKKTHRFVVVPKVAGQFSAGPSLVSYTAAAGHQASGTSNALDPLPILTPLEAKVEVAMKFGSYLTLGFCNNAEEWTKAAIITTVLVGLITVNWIALKGKRAVVEAQRKQAMKSLGINPKDVAVSKKQKKKKK</sequence>
<evidence type="ECO:0008006" key="3">
    <source>
        <dbReference type="Google" id="ProtNLM"/>
    </source>
</evidence>
<feature type="chain" id="PRO_5030774087" description="Translocon-associated protein subunit beta" evidence="1">
    <location>
        <begin position="27"/>
        <end position="230"/>
    </location>
</feature>
<keyword evidence="1" id="KW-0732">Signal</keyword>
<evidence type="ECO:0000256" key="1">
    <source>
        <dbReference type="SAM" id="SignalP"/>
    </source>
</evidence>
<evidence type="ECO:0000313" key="2">
    <source>
        <dbReference type="EMBL" id="CAD8514972.1"/>
    </source>
</evidence>
<dbReference type="Pfam" id="PF05753">
    <property type="entry name" value="TRAP_beta"/>
    <property type="match status" value="1"/>
</dbReference>
<reference evidence="2" key="1">
    <citation type="submission" date="2021-01" db="EMBL/GenBank/DDBJ databases">
        <authorList>
            <person name="Corre E."/>
            <person name="Pelletier E."/>
            <person name="Niang G."/>
            <person name="Scheremetjew M."/>
            <person name="Finn R."/>
            <person name="Kale V."/>
            <person name="Holt S."/>
            <person name="Cochrane G."/>
            <person name="Meng A."/>
            <person name="Brown T."/>
            <person name="Cohen L."/>
        </authorList>
    </citation>
    <scope>NUCLEOTIDE SEQUENCE</scope>
    <source>
        <strain evidence="2">CCMP1723</strain>
    </source>
</reference>
<dbReference type="PANTHER" id="PTHR12861:SF3">
    <property type="entry name" value="TRANSLOCON-ASSOCIATED PROTEIN SUBUNIT BETA"/>
    <property type="match status" value="1"/>
</dbReference>
<dbReference type="GO" id="GO:0005783">
    <property type="term" value="C:endoplasmic reticulum"/>
    <property type="evidence" value="ECO:0007669"/>
    <property type="project" value="TreeGrafter"/>
</dbReference>
<accession>A0A7S0I9G9</accession>
<name>A0A7S0I9G9_MICPS</name>
<gene>
    <name evidence="2" type="ORF">MCOM1403_LOCUS2397</name>
</gene>
<feature type="signal peptide" evidence="1">
    <location>
        <begin position="1"/>
        <end position="26"/>
    </location>
</feature>
<dbReference type="AlphaFoldDB" id="A0A7S0I9G9"/>
<organism evidence="2">
    <name type="scientific">Micromonas pusilla</name>
    <name type="common">Picoplanktonic green alga</name>
    <name type="synonym">Chromulina pusilla</name>
    <dbReference type="NCBI Taxonomy" id="38833"/>
    <lineage>
        <taxon>Eukaryota</taxon>
        <taxon>Viridiplantae</taxon>
        <taxon>Chlorophyta</taxon>
        <taxon>Mamiellophyceae</taxon>
        <taxon>Mamiellales</taxon>
        <taxon>Mamiellaceae</taxon>
        <taxon>Micromonas</taxon>
    </lineage>
</organism>
<dbReference type="PANTHER" id="PTHR12861">
    <property type="entry name" value="TRANSLOCON-ASSOCIATED PROTEIN, BETA SUBUNIT PRECURSOR TRAP-BETA SIGNAL SEQUENCE RECEPTOR BETA SUBUNIT"/>
    <property type="match status" value="1"/>
</dbReference>
<dbReference type="EMBL" id="HBEQ01003126">
    <property type="protein sequence ID" value="CAD8514972.1"/>
    <property type="molecule type" value="Transcribed_RNA"/>
</dbReference>